<evidence type="ECO:0000313" key="3">
    <source>
        <dbReference type="Proteomes" id="UP000008827"/>
    </source>
</evidence>
<protein>
    <recommendedName>
        <fullName evidence="4">DUF659 domain-containing protein</fullName>
    </recommendedName>
</protein>
<reference evidence="1 2" key="1">
    <citation type="journal article" date="2010" name="Nature">
        <title>Genome sequence of the palaeopolyploid soybean.</title>
        <authorList>
            <person name="Schmutz J."/>
            <person name="Cannon S.B."/>
            <person name="Schlueter J."/>
            <person name="Ma J."/>
            <person name="Mitros T."/>
            <person name="Nelson W."/>
            <person name="Hyten D.L."/>
            <person name="Song Q."/>
            <person name="Thelen J.J."/>
            <person name="Cheng J."/>
            <person name="Xu D."/>
            <person name="Hellsten U."/>
            <person name="May G.D."/>
            <person name="Yu Y."/>
            <person name="Sakurai T."/>
            <person name="Umezawa T."/>
            <person name="Bhattacharyya M.K."/>
            <person name="Sandhu D."/>
            <person name="Valliyodan B."/>
            <person name="Lindquist E."/>
            <person name="Peto M."/>
            <person name="Grant D."/>
            <person name="Shu S."/>
            <person name="Goodstein D."/>
            <person name="Barry K."/>
            <person name="Futrell-Griggs M."/>
            <person name="Abernathy B."/>
            <person name="Du J."/>
            <person name="Tian Z."/>
            <person name="Zhu L."/>
            <person name="Gill N."/>
            <person name="Joshi T."/>
            <person name="Libault M."/>
            <person name="Sethuraman A."/>
            <person name="Zhang X.-C."/>
            <person name="Shinozaki K."/>
            <person name="Nguyen H.T."/>
            <person name="Wing R.A."/>
            <person name="Cregan P."/>
            <person name="Specht J."/>
            <person name="Grimwood J."/>
            <person name="Rokhsar D."/>
            <person name="Stacey G."/>
            <person name="Shoemaker R.C."/>
            <person name="Jackson S.A."/>
        </authorList>
    </citation>
    <scope>NUCLEOTIDE SEQUENCE</scope>
    <source>
        <strain evidence="2">cv. Williams 82</strain>
        <tissue evidence="1">Callus</tissue>
    </source>
</reference>
<dbReference type="InParanoid" id="A0A0R0JSS2"/>
<accession>A0A0R0JSS2</accession>
<dbReference type="Proteomes" id="UP000008827">
    <property type="component" value="Chromosome 5"/>
</dbReference>
<dbReference type="EnsemblPlants" id="KRH57916">
    <property type="protein sequence ID" value="KRH57916"/>
    <property type="gene ID" value="GLYMA_05G092700"/>
</dbReference>
<dbReference type="Gramene" id="KRH57916">
    <property type="protein sequence ID" value="KRH57916"/>
    <property type="gene ID" value="GLYMA_05G092700"/>
</dbReference>
<evidence type="ECO:0000313" key="1">
    <source>
        <dbReference type="EMBL" id="KRH57916.1"/>
    </source>
</evidence>
<evidence type="ECO:0000313" key="2">
    <source>
        <dbReference type="EnsemblPlants" id="KRH57916"/>
    </source>
</evidence>
<reference evidence="1" key="3">
    <citation type="submission" date="2018-07" db="EMBL/GenBank/DDBJ databases">
        <title>WGS assembly of Glycine max.</title>
        <authorList>
            <person name="Schmutz J."/>
            <person name="Cannon S."/>
            <person name="Schlueter J."/>
            <person name="Ma J."/>
            <person name="Mitros T."/>
            <person name="Nelson W."/>
            <person name="Hyten D."/>
            <person name="Song Q."/>
            <person name="Thelen J."/>
            <person name="Cheng J."/>
            <person name="Xu D."/>
            <person name="Hellsten U."/>
            <person name="May G."/>
            <person name="Yu Y."/>
            <person name="Sakurai T."/>
            <person name="Umezawa T."/>
            <person name="Bhattacharyya M."/>
            <person name="Sandhu D."/>
            <person name="Valliyodan B."/>
            <person name="Lindquist E."/>
            <person name="Peto M."/>
            <person name="Grant D."/>
            <person name="Shu S."/>
            <person name="Goodstein D."/>
            <person name="Barry K."/>
            <person name="Futrell-Griggs M."/>
            <person name="Abernathy B."/>
            <person name="Du J."/>
            <person name="Tian Z."/>
            <person name="Zhu L."/>
            <person name="Gill N."/>
            <person name="Joshi T."/>
            <person name="Libault M."/>
            <person name="Sethuraman A."/>
            <person name="Zhang X."/>
            <person name="Shinozaki K."/>
            <person name="Nguyen H."/>
            <person name="Wing R."/>
            <person name="Cregan P."/>
            <person name="Specht J."/>
            <person name="Grimwood J."/>
            <person name="Rokhsar D."/>
            <person name="Stacey G."/>
            <person name="Shoemaker R."/>
            <person name="Jackson S."/>
        </authorList>
    </citation>
    <scope>NUCLEOTIDE SEQUENCE</scope>
    <source>
        <tissue evidence="1">Callus</tissue>
    </source>
</reference>
<gene>
    <name evidence="1" type="ORF">GLYMA_05G092700</name>
</gene>
<organism evidence="1">
    <name type="scientific">Glycine max</name>
    <name type="common">Soybean</name>
    <name type="synonym">Glycine hispida</name>
    <dbReference type="NCBI Taxonomy" id="3847"/>
    <lineage>
        <taxon>Eukaryota</taxon>
        <taxon>Viridiplantae</taxon>
        <taxon>Streptophyta</taxon>
        <taxon>Embryophyta</taxon>
        <taxon>Tracheophyta</taxon>
        <taxon>Spermatophyta</taxon>
        <taxon>Magnoliopsida</taxon>
        <taxon>eudicotyledons</taxon>
        <taxon>Gunneridae</taxon>
        <taxon>Pentapetalae</taxon>
        <taxon>rosids</taxon>
        <taxon>fabids</taxon>
        <taxon>Fabales</taxon>
        <taxon>Fabaceae</taxon>
        <taxon>Papilionoideae</taxon>
        <taxon>50 kb inversion clade</taxon>
        <taxon>NPAAA clade</taxon>
        <taxon>indigoferoid/millettioid clade</taxon>
        <taxon>Phaseoleae</taxon>
        <taxon>Glycine</taxon>
        <taxon>Glycine subgen. Soja</taxon>
    </lineage>
</organism>
<name>A0A0R0JSS2_SOYBN</name>
<dbReference type="EMBL" id="CM000838">
    <property type="protein sequence ID" value="KRH57916.1"/>
    <property type="molecule type" value="Genomic_DNA"/>
</dbReference>
<evidence type="ECO:0008006" key="4">
    <source>
        <dbReference type="Google" id="ProtNLM"/>
    </source>
</evidence>
<proteinExistence type="predicted"/>
<dbReference type="OMA" id="CKSIGMI"/>
<dbReference type="AlphaFoldDB" id="A0A0R0JSS2"/>
<sequence length="140" mass="16535">MIIENEFPAIYCIPCVVHTLKLALKNACAAKDAEKNNVTYEQCFWITQIADDVNLIKFFMMGHSMRLSMYNNFNSLKLLSVAPTRLAPTIVMLKRYYSYEWLSEDPLRVPLHQDVELTDERKKCFRIYFDDMDVRRQVNL</sequence>
<keyword evidence="3" id="KW-1185">Reference proteome</keyword>
<reference evidence="2" key="2">
    <citation type="submission" date="2018-02" db="UniProtKB">
        <authorList>
            <consortium name="EnsemblPlants"/>
        </authorList>
    </citation>
    <scope>IDENTIFICATION</scope>
    <source>
        <strain evidence="2">Williams 82</strain>
    </source>
</reference>